<evidence type="ECO:0000313" key="9">
    <source>
        <dbReference type="Proteomes" id="UP000230750"/>
    </source>
</evidence>
<evidence type="ECO:0000256" key="5">
    <source>
        <dbReference type="ARBA" id="ARBA00023136"/>
    </source>
</evidence>
<dbReference type="GO" id="GO:0046872">
    <property type="term" value="F:metal ion binding"/>
    <property type="evidence" value="ECO:0007669"/>
    <property type="project" value="UniProtKB-KW"/>
</dbReference>
<dbReference type="OrthoDB" id="529367at2759"/>
<feature type="transmembrane region" description="Helical" evidence="7">
    <location>
        <begin position="148"/>
        <end position="166"/>
    </location>
</feature>
<gene>
    <name evidence="8" type="ORF">BSL78_04240</name>
</gene>
<dbReference type="PANTHER" id="PTHR20855">
    <property type="entry name" value="ADIPOR/PROGESTIN RECEPTOR-RELATED"/>
    <property type="match status" value="1"/>
</dbReference>
<dbReference type="Pfam" id="PF03006">
    <property type="entry name" value="HlyIII"/>
    <property type="match status" value="1"/>
</dbReference>
<feature type="binding site" evidence="6">
    <location>
        <position position="249"/>
    </location>
    <ligand>
        <name>Zn(2+)</name>
        <dbReference type="ChEBI" id="CHEBI:29105"/>
    </ligand>
</feature>
<dbReference type="PANTHER" id="PTHR20855:SF141">
    <property type="entry name" value="MEMBRANE PROGESTIN RECEPTOR GAMMA-B-LIKE"/>
    <property type="match status" value="1"/>
</dbReference>
<feature type="transmembrane region" description="Helical" evidence="7">
    <location>
        <begin position="47"/>
        <end position="64"/>
    </location>
</feature>
<proteinExistence type="inferred from homology"/>
<dbReference type="STRING" id="307972.A0A2G8LEZ9"/>
<dbReference type="Proteomes" id="UP000230750">
    <property type="component" value="Unassembled WGS sequence"/>
</dbReference>
<reference evidence="8 9" key="1">
    <citation type="journal article" date="2017" name="PLoS Biol.">
        <title>The sea cucumber genome provides insights into morphological evolution and visceral regeneration.</title>
        <authorList>
            <person name="Zhang X."/>
            <person name="Sun L."/>
            <person name="Yuan J."/>
            <person name="Sun Y."/>
            <person name="Gao Y."/>
            <person name="Zhang L."/>
            <person name="Li S."/>
            <person name="Dai H."/>
            <person name="Hamel J.F."/>
            <person name="Liu C."/>
            <person name="Yu Y."/>
            <person name="Liu S."/>
            <person name="Lin W."/>
            <person name="Guo K."/>
            <person name="Jin S."/>
            <person name="Xu P."/>
            <person name="Storey K.B."/>
            <person name="Huan P."/>
            <person name="Zhang T."/>
            <person name="Zhou Y."/>
            <person name="Zhang J."/>
            <person name="Lin C."/>
            <person name="Li X."/>
            <person name="Xing L."/>
            <person name="Huo D."/>
            <person name="Sun M."/>
            <person name="Wang L."/>
            <person name="Mercier A."/>
            <person name="Li F."/>
            <person name="Yang H."/>
            <person name="Xiang J."/>
        </authorList>
    </citation>
    <scope>NUCLEOTIDE SEQUENCE [LARGE SCALE GENOMIC DNA]</scope>
    <source>
        <strain evidence="8">Shaxun</strain>
        <tissue evidence="8">Muscle</tissue>
    </source>
</reference>
<evidence type="ECO:0000256" key="3">
    <source>
        <dbReference type="ARBA" id="ARBA00022692"/>
    </source>
</evidence>
<dbReference type="InterPro" id="IPR004254">
    <property type="entry name" value="AdipoR/HlyIII-related"/>
</dbReference>
<name>A0A2G8LEZ9_STIJA</name>
<keyword evidence="9" id="KW-1185">Reference proteome</keyword>
<keyword evidence="6" id="KW-0479">Metal-binding</keyword>
<keyword evidence="5 7" id="KW-0472">Membrane</keyword>
<dbReference type="GO" id="GO:0016020">
    <property type="term" value="C:membrane"/>
    <property type="evidence" value="ECO:0007669"/>
    <property type="project" value="UniProtKB-SubCell"/>
</dbReference>
<feature type="transmembrane region" description="Helical" evidence="7">
    <location>
        <begin position="76"/>
        <end position="101"/>
    </location>
</feature>
<feature type="binding site" evidence="6">
    <location>
        <position position="99"/>
    </location>
    <ligand>
        <name>Zn(2+)</name>
        <dbReference type="ChEBI" id="CHEBI:29105"/>
    </ligand>
</feature>
<evidence type="ECO:0000256" key="7">
    <source>
        <dbReference type="SAM" id="Phobius"/>
    </source>
</evidence>
<protein>
    <submittedName>
        <fullName evidence="8">Putative membrane progestin receptor gamma-B-like</fullName>
    </submittedName>
</protein>
<evidence type="ECO:0000256" key="6">
    <source>
        <dbReference type="PIRSR" id="PIRSR604254-1"/>
    </source>
</evidence>
<dbReference type="AlphaFoldDB" id="A0A2G8LEZ9"/>
<feature type="transmembrane region" description="Helical" evidence="7">
    <location>
        <begin position="178"/>
        <end position="197"/>
    </location>
</feature>
<accession>A0A2G8LEZ9</accession>
<keyword evidence="8" id="KW-0675">Receptor</keyword>
<evidence type="ECO:0000313" key="8">
    <source>
        <dbReference type="EMBL" id="PIK58838.1"/>
    </source>
</evidence>
<organism evidence="8 9">
    <name type="scientific">Stichopus japonicus</name>
    <name type="common">Sea cucumber</name>
    <dbReference type="NCBI Taxonomy" id="307972"/>
    <lineage>
        <taxon>Eukaryota</taxon>
        <taxon>Metazoa</taxon>
        <taxon>Echinodermata</taxon>
        <taxon>Eleutherozoa</taxon>
        <taxon>Echinozoa</taxon>
        <taxon>Holothuroidea</taxon>
        <taxon>Aspidochirotacea</taxon>
        <taxon>Aspidochirotida</taxon>
        <taxon>Stichopodidae</taxon>
        <taxon>Apostichopus</taxon>
    </lineage>
</organism>
<feature type="transmembrane region" description="Helical" evidence="7">
    <location>
        <begin position="113"/>
        <end position="136"/>
    </location>
</feature>
<keyword evidence="3 7" id="KW-0812">Transmembrane</keyword>
<sequence>MWTVKLLKADHVPSDFREPFIITGYRSCRCTVLTCLFSALQHTNETLNFWTHFAGFLFFVWQMYQTGDRYWSYNDPFTWAFTAYLISCCIYLLTSSWAHLFSCMSEWFRHVCFFLDYGALSVYSFGCALVYSHYVFPTDYMGTWLHRAFIPLAFINGGCCTMLACSSRLMHEGRLRKLFRMLAFMLPYFCCSVPLLYRLAFCQGSECEAESFPSHRRQFCWAFLTGFLYASHFPERLAPGRFDIVGHSHQIFHVCGMMATYSQFQAVSVDWSRGGM</sequence>
<evidence type="ECO:0000256" key="2">
    <source>
        <dbReference type="ARBA" id="ARBA00007018"/>
    </source>
</evidence>
<dbReference type="EMBL" id="MRZV01000100">
    <property type="protein sequence ID" value="PIK58838.1"/>
    <property type="molecule type" value="Genomic_DNA"/>
</dbReference>
<comment type="similarity">
    <text evidence="2">Belongs to the ADIPOR family.</text>
</comment>
<keyword evidence="4 7" id="KW-1133">Transmembrane helix</keyword>
<evidence type="ECO:0000256" key="4">
    <source>
        <dbReference type="ARBA" id="ARBA00022989"/>
    </source>
</evidence>
<comment type="caution">
    <text evidence="8">The sequence shown here is derived from an EMBL/GenBank/DDBJ whole genome shotgun (WGS) entry which is preliminary data.</text>
</comment>
<keyword evidence="6" id="KW-0862">Zinc</keyword>
<comment type="subcellular location">
    <subcellularLocation>
        <location evidence="1">Membrane</location>
        <topology evidence="1">Multi-pass membrane protein</topology>
    </subcellularLocation>
</comment>
<feature type="binding site" evidence="6">
    <location>
        <position position="253"/>
    </location>
    <ligand>
        <name>Zn(2+)</name>
        <dbReference type="ChEBI" id="CHEBI:29105"/>
    </ligand>
</feature>
<evidence type="ECO:0000256" key="1">
    <source>
        <dbReference type="ARBA" id="ARBA00004141"/>
    </source>
</evidence>
<dbReference type="GO" id="GO:0038023">
    <property type="term" value="F:signaling receptor activity"/>
    <property type="evidence" value="ECO:0007669"/>
    <property type="project" value="TreeGrafter"/>
</dbReference>